<name>A0A2G9XBR3_UNCKA</name>
<organism evidence="1 2">
    <name type="scientific">candidate division WWE3 bacterium CG23_combo_of_CG06-09_8_20_14_all_40_14</name>
    <dbReference type="NCBI Taxonomy" id="1975095"/>
    <lineage>
        <taxon>Bacteria</taxon>
        <taxon>Katanobacteria</taxon>
    </lineage>
</organism>
<proteinExistence type="predicted"/>
<gene>
    <name evidence="1" type="ORF">COX53_02775</name>
</gene>
<dbReference type="EMBL" id="PCQY01000032">
    <property type="protein sequence ID" value="PIP04399.1"/>
    <property type="molecule type" value="Genomic_DNA"/>
</dbReference>
<dbReference type="InterPro" id="IPR036265">
    <property type="entry name" value="HIT-like_sf"/>
</dbReference>
<dbReference type="Gene3D" id="3.30.428.10">
    <property type="entry name" value="HIT-like"/>
    <property type="match status" value="1"/>
</dbReference>
<dbReference type="Proteomes" id="UP000231388">
    <property type="component" value="Unassembled WGS sequence"/>
</dbReference>
<evidence type="ECO:0000313" key="2">
    <source>
        <dbReference type="Proteomes" id="UP000231388"/>
    </source>
</evidence>
<dbReference type="SUPFAM" id="SSF54197">
    <property type="entry name" value="HIT-like"/>
    <property type="match status" value="1"/>
</dbReference>
<dbReference type="AlphaFoldDB" id="A0A2G9XBR3"/>
<accession>A0A2G9XBR3</accession>
<sequence length="360" mass="41044">MVEGSFKETLFNSIKNLSPDDREVFNRIFKVNIVKGDLAVPPAMEPWVISQFGSVSAIENQIIVKASNLITYEGSVFNDLRSKRPDMKISLGETFDYKCGSEMFCSPLNNTPEDVFGRIKGKYSLTASNIAKIDGFHSVIIFKDHNPLDFNAEKIHDYFEVANSYFKKANEHNKSFVYPFFMWNCLWKAGASITHGHAQVTVAKDVTYSKIGLLRSRSLWYQEEYKSNYFNDVFNVHHKLGLGFMVEDVKVMAYLCPIKERGITIYAKSFDGSLSFAVNSILRTLVNKFGVRSFNLIAIPHPITPTYESWEYMPVILEIVDRGSLETRHSDFGSMELYAQSVVGSNPYDLVKELKSEIMR</sequence>
<reference evidence="1 2" key="1">
    <citation type="submission" date="2017-09" db="EMBL/GenBank/DDBJ databases">
        <title>Depth-based differentiation of microbial function through sediment-hosted aquifers and enrichment of novel symbionts in the deep terrestrial subsurface.</title>
        <authorList>
            <person name="Probst A.J."/>
            <person name="Ladd B."/>
            <person name="Jarett J.K."/>
            <person name="Geller-Mcgrath D.E."/>
            <person name="Sieber C.M."/>
            <person name="Emerson J.B."/>
            <person name="Anantharaman K."/>
            <person name="Thomas B.C."/>
            <person name="Malmstrom R."/>
            <person name="Stieglmeier M."/>
            <person name="Klingl A."/>
            <person name="Woyke T."/>
            <person name="Ryan C.M."/>
            <person name="Banfield J.F."/>
        </authorList>
    </citation>
    <scope>NUCLEOTIDE SEQUENCE [LARGE SCALE GENOMIC DNA]</scope>
    <source>
        <strain evidence="1">CG23_combo_of_CG06-09_8_20_14_all_40_14</strain>
    </source>
</reference>
<protein>
    <submittedName>
        <fullName evidence="1">Uncharacterized protein</fullName>
    </submittedName>
</protein>
<comment type="caution">
    <text evidence="1">The sequence shown here is derived from an EMBL/GenBank/DDBJ whole genome shotgun (WGS) entry which is preliminary data.</text>
</comment>
<evidence type="ECO:0000313" key="1">
    <source>
        <dbReference type="EMBL" id="PIP04399.1"/>
    </source>
</evidence>